<proteinExistence type="predicted"/>
<dbReference type="Proteomes" id="UP000184287">
    <property type="component" value="Unassembled WGS sequence"/>
</dbReference>
<gene>
    <name evidence="1" type="ORF">SAMN04488522_101626</name>
</gene>
<accession>A0A1M4UN58</accession>
<organism evidence="1 2">
    <name type="scientific">Pedobacter caeni</name>
    <dbReference type="NCBI Taxonomy" id="288992"/>
    <lineage>
        <taxon>Bacteria</taxon>
        <taxon>Pseudomonadati</taxon>
        <taxon>Bacteroidota</taxon>
        <taxon>Sphingobacteriia</taxon>
        <taxon>Sphingobacteriales</taxon>
        <taxon>Sphingobacteriaceae</taxon>
        <taxon>Pedobacter</taxon>
    </lineage>
</organism>
<reference evidence="2" key="1">
    <citation type="submission" date="2016-11" db="EMBL/GenBank/DDBJ databases">
        <authorList>
            <person name="Varghese N."/>
            <person name="Submissions S."/>
        </authorList>
    </citation>
    <scope>NUCLEOTIDE SEQUENCE [LARGE SCALE GENOMIC DNA]</scope>
    <source>
        <strain evidence="2">DSM 16990</strain>
    </source>
</reference>
<dbReference type="SUPFAM" id="SSF56935">
    <property type="entry name" value="Porins"/>
    <property type="match status" value="1"/>
</dbReference>
<dbReference type="OrthoDB" id="772601at2"/>
<dbReference type="STRING" id="288992.SAMN04488522_101626"/>
<keyword evidence="2" id="KW-1185">Reference proteome</keyword>
<dbReference type="EMBL" id="FQUQ01000001">
    <property type="protein sequence ID" value="SHE58124.1"/>
    <property type="molecule type" value="Genomic_DNA"/>
</dbReference>
<keyword evidence="1" id="KW-0675">Receptor</keyword>
<evidence type="ECO:0000313" key="1">
    <source>
        <dbReference type="EMBL" id="SHE58124.1"/>
    </source>
</evidence>
<name>A0A1M4UN58_9SPHI</name>
<protein>
    <submittedName>
        <fullName evidence="1">TonB-dependent outer membrane receptor, SusC/RagA subfamily, signature region</fullName>
    </submittedName>
</protein>
<dbReference type="InterPro" id="IPR037066">
    <property type="entry name" value="Plug_dom_sf"/>
</dbReference>
<dbReference type="AlphaFoldDB" id="A0A1M4UN58"/>
<dbReference type="Gene3D" id="2.170.130.10">
    <property type="entry name" value="TonB-dependent receptor, plug domain"/>
    <property type="match status" value="1"/>
</dbReference>
<dbReference type="RefSeq" id="WP_073227260.1">
    <property type="nucleotide sequence ID" value="NZ_FQUQ01000001.1"/>
</dbReference>
<evidence type="ECO:0000313" key="2">
    <source>
        <dbReference type="Proteomes" id="UP000184287"/>
    </source>
</evidence>
<sequence length="119" mass="13463">MIGLKKLYITFLLTLVGSFAFSQKNIRMVCKSSLSADSLKRPLFVIVIKNENIILEGKKIDSSFSRRVDTRHIDKLDVLKDGAATALYGSRAQYGVVIVTMKKSYPRKAYRELQKYAAL</sequence>